<dbReference type="Proteomes" id="UP000515908">
    <property type="component" value="Chromosome 03"/>
</dbReference>
<reference evidence="3 4" key="1">
    <citation type="submission" date="2020-08" db="EMBL/GenBank/DDBJ databases">
        <authorList>
            <person name="Newling K."/>
            <person name="Davey J."/>
            <person name="Forrester S."/>
        </authorList>
    </citation>
    <scope>NUCLEOTIDE SEQUENCE [LARGE SCALE GENOMIC DNA]</scope>
    <source>
        <strain evidence="4">Crithidia deanei Carvalho (ATCC PRA-265)</strain>
    </source>
</reference>
<evidence type="ECO:0000313" key="4">
    <source>
        <dbReference type="Proteomes" id="UP000515908"/>
    </source>
</evidence>
<proteinExistence type="predicted"/>
<keyword evidence="4" id="KW-1185">Reference proteome</keyword>
<gene>
    <name evidence="3" type="ORF">ADEAN_000154600</name>
</gene>
<feature type="coiled-coil region" evidence="1">
    <location>
        <begin position="105"/>
        <end position="153"/>
    </location>
</feature>
<dbReference type="EMBL" id="LR877147">
    <property type="protein sequence ID" value="CAD2214102.1"/>
    <property type="molecule type" value="Genomic_DNA"/>
</dbReference>
<evidence type="ECO:0000256" key="1">
    <source>
        <dbReference type="SAM" id="Coils"/>
    </source>
</evidence>
<protein>
    <submittedName>
        <fullName evidence="3">Uncharacterized protein</fullName>
    </submittedName>
</protein>
<dbReference type="VEuPathDB" id="TriTrypDB:ADEAN_000154600"/>
<accession>A0A7G2C7Y7</accession>
<sequence length="205" mass="23255">MFVSSDDDDLPPIPTTTEAPPSMASKESDRLRMLEDRVIGNEVDPTAVATRGTAVEPVSMSDVENDNIQLHLRQLVPFLSAEFSCSFSDAALIIGAIERGGSRGGLSLEEKLNQLDAEKKNLESRIKRKDSLCDELKDSVAESRHKVEAIRKESNQSKQLFSQRVEEMRKRLLMEEGRTEKLQMQVKRLEMENNELRDKIRGRRL</sequence>
<organism evidence="3 4">
    <name type="scientific">Angomonas deanei</name>
    <dbReference type="NCBI Taxonomy" id="59799"/>
    <lineage>
        <taxon>Eukaryota</taxon>
        <taxon>Discoba</taxon>
        <taxon>Euglenozoa</taxon>
        <taxon>Kinetoplastea</taxon>
        <taxon>Metakinetoplastina</taxon>
        <taxon>Trypanosomatida</taxon>
        <taxon>Trypanosomatidae</taxon>
        <taxon>Strigomonadinae</taxon>
        <taxon>Angomonas</taxon>
    </lineage>
</organism>
<feature type="compositionally biased region" description="Acidic residues" evidence="2">
    <location>
        <begin position="1"/>
        <end position="10"/>
    </location>
</feature>
<evidence type="ECO:0000313" key="3">
    <source>
        <dbReference type="EMBL" id="CAD2214102.1"/>
    </source>
</evidence>
<feature type="region of interest" description="Disordered" evidence="2">
    <location>
        <begin position="1"/>
        <end position="28"/>
    </location>
</feature>
<dbReference type="Gene3D" id="1.20.5.340">
    <property type="match status" value="1"/>
</dbReference>
<keyword evidence="1" id="KW-0175">Coiled coil</keyword>
<evidence type="ECO:0000256" key="2">
    <source>
        <dbReference type="SAM" id="MobiDB-lite"/>
    </source>
</evidence>
<dbReference type="AlphaFoldDB" id="A0A7G2C7Y7"/>
<name>A0A7G2C7Y7_9TRYP</name>